<dbReference type="AlphaFoldDB" id="A0A9X3CNS3"/>
<dbReference type="PANTHER" id="PTHR30290:SF72">
    <property type="entry name" value="HTH-TYPE TRANSCRIPTIONAL REGULATOR SGRR"/>
    <property type="match status" value="1"/>
</dbReference>
<evidence type="ECO:0000256" key="1">
    <source>
        <dbReference type="ARBA" id="ARBA00023125"/>
    </source>
</evidence>
<sequence length="614" mass="70129">MESSNLFRYYSRLLDYPLGQECKVLLGDVAEDLFTSPRHARTLLKQMTELGWVNWRPQSGRNQRSTLARLYSAEEVKKQVAKSWVTAGKYEKALDFLDGDQVLFGTLLQQTSGAVLKEGRVNVQLTYDRSFERLVPHKPQRNSERFLIRQLYSCLVSMGEDGNLQPELAHYWQSEDSFRRWSFHLRPGLQFDNGDAITAQVVCNLLLILSKLPFYKYELDHVMSVEVVHDLKFVVTLAQPDRGFCALLSDLKYSIQPPQQLNDAWSLTNRIVGSGVFLLQEHTDQKVSLLANERYFSLRALTDEVTIWLLNNKVPDDPSVLCEHALLGGKVINTDSGNTAPAAPLIDVHNNNLLAQDSIRSHSMTPTQYQSALSHHGSQIRIEDGCLFLLFNQNKRTQCLGVEQRKWLSECLRGEEIWQALVELQMTFGAQVAHNFFPFWHQVKRIRAMPTDLPSSLTIAVYDHRGLIRCSRAIQSILASLNVTVSIAVLPHREFLKQAREGVLDYDLVLTNFNLDDNRQVSAMLAFASDPVIESVLSEESNGWLRDQLNTVRESIVARDYLEHLEPICSALIYEGYVSPMFHHRQTLSFHGVIKGVEITTWGWPQLREVWSDD</sequence>
<dbReference type="Pfam" id="PF12793">
    <property type="entry name" value="SgrR_N"/>
    <property type="match status" value="1"/>
</dbReference>
<protein>
    <submittedName>
        <fullName evidence="4">SgrR family transcriptional regulator</fullName>
    </submittedName>
</protein>
<dbReference type="Gene3D" id="3.40.190.10">
    <property type="entry name" value="Periplasmic binding protein-like II"/>
    <property type="match status" value="1"/>
</dbReference>
<dbReference type="RefSeq" id="WP_265675324.1">
    <property type="nucleotide sequence ID" value="NZ_JAKRRY010000015.1"/>
</dbReference>
<feature type="domain" description="Transcriptional regulator SgrR N-terminal HTH" evidence="3">
    <location>
        <begin position="7"/>
        <end position="118"/>
    </location>
</feature>
<evidence type="ECO:0000313" key="4">
    <source>
        <dbReference type="EMBL" id="MCW8346782.1"/>
    </source>
</evidence>
<keyword evidence="1" id="KW-0238">DNA-binding</keyword>
<dbReference type="Proteomes" id="UP001155587">
    <property type="component" value="Unassembled WGS sequence"/>
</dbReference>
<dbReference type="InterPro" id="IPR039424">
    <property type="entry name" value="SBP_5"/>
</dbReference>
<evidence type="ECO:0000313" key="5">
    <source>
        <dbReference type="Proteomes" id="UP001155587"/>
    </source>
</evidence>
<reference evidence="4" key="1">
    <citation type="submission" date="2022-02" db="EMBL/GenBank/DDBJ databases">
        <title>Vibrio sp. nov, a new bacterium isolated from seawater.</title>
        <authorList>
            <person name="Yuan Y."/>
        </authorList>
    </citation>
    <scope>NUCLEOTIDE SEQUENCE</scope>
    <source>
        <strain evidence="4">ZSDZ65</strain>
    </source>
</reference>
<accession>A0A9X3CNS3</accession>
<proteinExistence type="predicted"/>
<name>A0A9X3CNS3_9VIBR</name>
<dbReference type="EMBL" id="JAKRRY010000015">
    <property type="protein sequence ID" value="MCW8346782.1"/>
    <property type="molecule type" value="Genomic_DNA"/>
</dbReference>
<dbReference type="SUPFAM" id="SSF53850">
    <property type="entry name" value="Periplasmic binding protein-like II"/>
    <property type="match status" value="1"/>
</dbReference>
<evidence type="ECO:0000259" key="2">
    <source>
        <dbReference type="Pfam" id="PF00496"/>
    </source>
</evidence>
<organism evidence="4 5">
    <name type="scientific">Vibrio qingdaonensis</name>
    <dbReference type="NCBI Taxonomy" id="2829491"/>
    <lineage>
        <taxon>Bacteria</taxon>
        <taxon>Pseudomonadati</taxon>
        <taxon>Pseudomonadota</taxon>
        <taxon>Gammaproteobacteria</taxon>
        <taxon>Vibrionales</taxon>
        <taxon>Vibrionaceae</taxon>
        <taxon>Vibrio</taxon>
    </lineage>
</organism>
<dbReference type="GO" id="GO:0015833">
    <property type="term" value="P:peptide transport"/>
    <property type="evidence" value="ECO:0007669"/>
    <property type="project" value="TreeGrafter"/>
</dbReference>
<keyword evidence="5" id="KW-1185">Reference proteome</keyword>
<feature type="domain" description="Solute-binding protein family 5" evidence="2">
    <location>
        <begin position="164"/>
        <end position="309"/>
    </location>
</feature>
<comment type="caution">
    <text evidence="4">The sequence shown here is derived from an EMBL/GenBank/DDBJ whole genome shotgun (WGS) entry which is preliminary data.</text>
</comment>
<dbReference type="InterPro" id="IPR000914">
    <property type="entry name" value="SBP_5_dom"/>
</dbReference>
<dbReference type="Pfam" id="PF00496">
    <property type="entry name" value="SBP_bac_5"/>
    <property type="match status" value="1"/>
</dbReference>
<dbReference type="GO" id="GO:1904680">
    <property type="term" value="F:peptide transmembrane transporter activity"/>
    <property type="evidence" value="ECO:0007669"/>
    <property type="project" value="TreeGrafter"/>
</dbReference>
<dbReference type="InterPro" id="IPR025370">
    <property type="entry name" value="SgrR_HTH_N"/>
</dbReference>
<evidence type="ECO:0000259" key="3">
    <source>
        <dbReference type="Pfam" id="PF12793"/>
    </source>
</evidence>
<gene>
    <name evidence="4" type="ORF">MD535_12325</name>
</gene>
<dbReference type="GO" id="GO:0003677">
    <property type="term" value="F:DNA binding"/>
    <property type="evidence" value="ECO:0007669"/>
    <property type="project" value="UniProtKB-KW"/>
</dbReference>
<dbReference type="PANTHER" id="PTHR30290">
    <property type="entry name" value="PERIPLASMIC BINDING COMPONENT OF ABC TRANSPORTER"/>
    <property type="match status" value="1"/>
</dbReference>